<sequence length="220" mass="25082">PNFLHQIIKGAFKDHLVSWVDEYLTLMHGKKYADEVLDNIGCCIATAPSFPGLHRFPQGRGYKQWTEDDSKALMKVYIPAIMGHVPDGIVRTFRAFLEFCYLVQRDVQDDNTIIQVKDALARFHQHWMVFKTLGFGAPNSLCSSITEAKHIKAVKEPWRCSSHCQALGQMLTTNQQLDKLAASRVDFTKCRMLSNHILSYAWANSNLELEIEFFSVCLAI</sequence>
<dbReference type="Proteomes" id="UP000008063">
    <property type="component" value="Unassembled WGS sequence"/>
</dbReference>
<proteinExistence type="predicted"/>
<protein>
    <submittedName>
        <fullName evidence="1">Uncharacterized protein</fullName>
    </submittedName>
</protein>
<accession>F8QJI8</accession>
<dbReference type="AlphaFoldDB" id="F8QJI8"/>
<dbReference type="STRING" id="936435.F8QJI8"/>
<evidence type="ECO:0000313" key="1">
    <source>
        <dbReference type="EMBL" id="EGN91532.1"/>
    </source>
</evidence>
<gene>
    <name evidence="1" type="ORF">SERLA73DRAFT_67241</name>
</gene>
<dbReference type="HOGENOM" id="CLU_006344_6_0_1"/>
<dbReference type="OrthoDB" id="3199698at2759"/>
<evidence type="ECO:0000313" key="2">
    <source>
        <dbReference type="Proteomes" id="UP000008063"/>
    </source>
</evidence>
<name>F8QJI8_SERL3</name>
<organism evidence="2">
    <name type="scientific">Serpula lacrymans var. lacrymans (strain S7.3)</name>
    <name type="common">Dry rot fungus</name>
    <dbReference type="NCBI Taxonomy" id="936435"/>
    <lineage>
        <taxon>Eukaryota</taxon>
        <taxon>Fungi</taxon>
        <taxon>Dikarya</taxon>
        <taxon>Basidiomycota</taxon>
        <taxon>Agaricomycotina</taxon>
        <taxon>Agaricomycetes</taxon>
        <taxon>Agaricomycetidae</taxon>
        <taxon>Boletales</taxon>
        <taxon>Coniophorineae</taxon>
        <taxon>Serpulaceae</taxon>
        <taxon>Serpula</taxon>
    </lineage>
</organism>
<dbReference type="InParanoid" id="F8QJI8"/>
<dbReference type="OMA" id="NISACYK"/>
<feature type="non-terminal residue" evidence="1">
    <location>
        <position position="1"/>
    </location>
</feature>
<keyword evidence="2" id="KW-1185">Reference proteome</keyword>
<reference evidence="2" key="1">
    <citation type="journal article" date="2011" name="Science">
        <title>The plant cell wall-decomposing machinery underlies the functional diversity of forest fungi.</title>
        <authorList>
            <person name="Eastwood D.C."/>
            <person name="Floudas D."/>
            <person name="Binder M."/>
            <person name="Majcherczyk A."/>
            <person name="Schneider P."/>
            <person name="Aerts A."/>
            <person name="Asiegbu F.O."/>
            <person name="Baker S.E."/>
            <person name="Barry K."/>
            <person name="Bendiksby M."/>
            <person name="Blumentritt M."/>
            <person name="Coutinho P.M."/>
            <person name="Cullen D."/>
            <person name="de Vries R.P."/>
            <person name="Gathman A."/>
            <person name="Goodell B."/>
            <person name="Henrissat B."/>
            <person name="Ihrmark K."/>
            <person name="Kauserud H."/>
            <person name="Kohler A."/>
            <person name="LaButti K."/>
            <person name="Lapidus A."/>
            <person name="Lavin J.L."/>
            <person name="Lee Y.-H."/>
            <person name="Lindquist E."/>
            <person name="Lilly W."/>
            <person name="Lucas S."/>
            <person name="Morin E."/>
            <person name="Murat C."/>
            <person name="Oguiza J.A."/>
            <person name="Park J."/>
            <person name="Pisabarro A.G."/>
            <person name="Riley R."/>
            <person name="Rosling A."/>
            <person name="Salamov A."/>
            <person name="Schmidt O."/>
            <person name="Schmutz J."/>
            <person name="Skrede I."/>
            <person name="Stenlid J."/>
            <person name="Wiebenga A."/>
            <person name="Xie X."/>
            <person name="Kuees U."/>
            <person name="Hibbett D.S."/>
            <person name="Hoffmeister D."/>
            <person name="Hoegberg N."/>
            <person name="Martin F."/>
            <person name="Grigoriev I.V."/>
            <person name="Watkinson S.C."/>
        </authorList>
    </citation>
    <scope>NUCLEOTIDE SEQUENCE [LARGE SCALE GENOMIC DNA]</scope>
    <source>
        <strain evidence="2">strain S7.3</strain>
    </source>
</reference>
<dbReference type="EMBL" id="GL945609">
    <property type="protein sequence ID" value="EGN91532.1"/>
    <property type="molecule type" value="Genomic_DNA"/>
</dbReference>